<dbReference type="InterPro" id="IPR058240">
    <property type="entry name" value="rSAM_sf"/>
</dbReference>
<dbReference type="HAMAP" id="MF_01225_B">
    <property type="entry name" value="MoaA_B"/>
    <property type="match status" value="1"/>
</dbReference>
<feature type="binding site" evidence="12">
    <location>
        <position position="66"/>
    </location>
    <ligand>
        <name>GTP</name>
        <dbReference type="ChEBI" id="CHEBI:37565"/>
    </ligand>
</feature>
<dbReference type="SUPFAM" id="SSF102114">
    <property type="entry name" value="Radical SAM enzymes"/>
    <property type="match status" value="1"/>
</dbReference>
<keyword evidence="10 12" id="KW-0456">Lyase</keyword>
<evidence type="ECO:0000256" key="6">
    <source>
        <dbReference type="ARBA" id="ARBA00023004"/>
    </source>
</evidence>
<dbReference type="PANTHER" id="PTHR22960:SF0">
    <property type="entry name" value="MOLYBDENUM COFACTOR BIOSYNTHESIS PROTEIN 1"/>
    <property type="match status" value="1"/>
</dbReference>
<keyword evidence="5 12" id="KW-0547">Nucleotide-binding</keyword>
<dbReference type="InterPro" id="IPR000385">
    <property type="entry name" value="MoaA_NifB_PqqE_Fe-S-bd_CS"/>
</dbReference>
<dbReference type="GO" id="GO:0061799">
    <property type="term" value="F:cyclic pyranopterin monophosphate synthase activity"/>
    <property type="evidence" value="ECO:0007669"/>
    <property type="project" value="TreeGrafter"/>
</dbReference>
<evidence type="ECO:0000256" key="2">
    <source>
        <dbReference type="ARBA" id="ARBA00022485"/>
    </source>
</evidence>
<comment type="cofactor">
    <cofactor evidence="12">
        <name>[4Fe-4S] cluster</name>
        <dbReference type="ChEBI" id="CHEBI:49883"/>
    </cofactor>
    <text evidence="12">Binds 2 [4Fe-4S] clusters. Binds 1 [4Fe-4S] cluster coordinated with 3 cysteines and an exchangeable S-adenosyl-L-methionine and 1 [4Fe-4S] cluster coordinated with 3 cysteines and the GTP-derived substrate.</text>
</comment>
<comment type="subunit">
    <text evidence="12">Monomer and homodimer.</text>
</comment>
<feature type="binding site" evidence="12">
    <location>
        <position position="252"/>
    </location>
    <ligand>
        <name>[4Fe-4S] cluster</name>
        <dbReference type="ChEBI" id="CHEBI:49883"/>
        <label>2</label>
        <note>4Fe-4S-substrate</note>
    </ligand>
</feature>
<dbReference type="Proteomes" id="UP000230956">
    <property type="component" value="Unassembled WGS sequence"/>
</dbReference>
<keyword evidence="6 12" id="KW-0408">Iron</keyword>
<feature type="binding site" evidence="12">
    <location>
        <position position="70"/>
    </location>
    <ligand>
        <name>S-adenosyl-L-methionine</name>
        <dbReference type="ChEBI" id="CHEBI:59789"/>
    </ligand>
</feature>
<gene>
    <name evidence="12 14" type="primary">moaA</name>
    <name evidence="14" type="ORF">COY37_11435</name>
</gene>
<dbReference type="CDD" id="cd01335">
    <property type="entry name" value="Radical_SAM"/>
    <property type="match status" value="1"/>
</dbReference>
<dbReference type="InterPro" id="IPR040064">
    <property type="entry name" value="MoaA-like"/>
</dbReference>
<dbReference type="Gene3D" id="3.20.20.70">
    <property type="entry name" value="Aldolase class I"/>
    <property type="match status" value="1"/>
</dbReference>
<sequence length="323" mass="35963">MEALYDNYDRKIDYLRISVTDRCNLRCFYCMPEEGITPKPHEEILSYEEIKRFAEAAVATGITKIRLTGGEPLVRRDIVKLVEMLANIPGLNDLSLTTNGILLPHHAEDLKKAGLQRVNVSIDSLDPETYQKLTRLGGVEKALAGVRVALELGFDPVKINTVLIKGVNDDPKDFIRLIHDYPVHVRFIEFMPVGDWNPELYLSIDELKQKLGRYGGFEPVEGPKGAGPAQYATCKGALGTLGFISPISNHFCPSCNRLRLTPDGKLRVCLFSDAEFDVRPILRGNTSEQEIAAFIRTVTESKPERHSAGAQEKPARLMCQIGG</sequence>
<feature type="binding site" evidence="12">
    <location>
        <position position="27"/>
    </location>
    <ligand>
        <name>[4Fe-4S] cluster</name>
        <dbReference type="ChEBI" id="CHEBI:49883"/>
        <label>1</label>
        <note>4Fe-4S-S-AdoMet</note>
    </ligand>
</feature>
<dbReference type="GO" id="GO:0051539">
    <property type="term" value="F:4 iron, 4 sulfur cluster binding"/>
    <property type="evidence" value="ECO:0007669"/>
    <property type="project" value="UniProtKB-UniRule"/>
</dbReference>
<dbReference type="GO" id="GO:0061798">
    <property type="term" value="F:GTP 3',8'-cyclase activity"/>
    <property type="evidence" value="ECO:0007669"/>
    <property type="project" value="UniProtKB-UniRule"/>
</dbReference>
<evidence type="ECO:0000256" key="4">
    <source>
        <dbReference type="ARBA" id="ARBA00022723"/>
    </source>
</evidence>
<dbReference type="GO" id="GO:1904047">
    <property type="term" value="F:S-adenosyl-L-methionine binding"/>
    <property type="evidence" value="ECO:0007669"/>
    <property type="project" value="UniProtKB-UniRule"/>
</dbReference>
<feature type="binding site" evidence="12">
    <location>
        <position position="29"/>
    </location>
    <ligand>
        <name>S-adenosyl-L-methionine</name>
        <dbReference type="ChEBI" id="CHEBI:59789"/>
    </ligand>
</feature>
<dbReference type="GO" id="GO:0005525">
    <property type="term" value="F:GTP binding"/>
    <property type="evidence" value="ECO:0007669"/>
    <property type="project" value="UniProtKB-UniRule"/>
</dbReference>
<dbReference type="InterPro" id="IPR010505">
    <property type="entry name" value="MoaA_twitch"/>
</dbReference>
<dbReference type="SFLD" id="SFLDG01067">
    <property type="entry name" value="SPASM/twitch_domain_containing"/>
    <property type="match status" value="1"/>
</dbReference>
<reference evidence="15" key="1">
    <citation type="submission" date="2017-09" db="EMBL/GenBank/DDBJ databases">
        <title>Depth-based differentiation of microbial function through sediment-hosted aquifers and enrichment of novel symbionts in the deep terrestrial subsurface.</title>
        <authorList>
            <person name="Probst A.J."/>
            <person name="Ladd B."/>
            <person name="Jarett J.K."/>
            <person name="Geller-Mcgrath D.E."/>
            <person name="Sieber C.M.K."/>
            <person name="Emerson J.B."/>
            <person name="Anantharaman K."/>
            <person name="Thomas B.C."/>
            <person name="Malmstrom R."/>
            <person name="Stieglmeier M."/>
            <person name="Klingl A."/>
            <person name="Woyke T."/>
            <person name="Ryan C.M."/>
            <person name="Banfield J.F."/>
        </authorList>
    </citation>
    <scope>NUCLEOTIDE SEQUENCE [LARGE SCALE GENOMIC DNA]</scope>
</reference>
<evidence type="ECO:0000313" key="15">
    <source>
        <dbReference type="Proteomes" id="UP000230956"/>
    </source>
</evidence>
<dbReference type="RefSeq" id="WP_286678113.1">
    <property type="nucleotide sequence ID" value="NZ_MNXI01000058.1"/>
</dbReference>
<organism evidence="14 15">
    <name type="scientific">Candidatus Aquicultor secundus</name>
    <dbReference type="NCBI Taxonomy" id="1973895"/>
    <lineage>
        <taxon>Bacteria</taxon>
        <taxon>Bacillati</taxon>
        <taxon>Actinomycetota</taxon>
        <taxon>Candidatus Aquicultoria</taxon>
        <taxon>Candidatus Aquicultorales</taxon>
        <taxon>Candidatus Aquicultoraceae</taxon>
        <taxon>Candidatus Aquicultor</taxon>
    </lineage>
</organism>
<feature type="binding site" evidence="12">
    <location>
        <position position="16"/>
    </location>
    <ligand>
        <name>GTP</name>
        <dbReference type="ChEBI" id="CHEBI:37565"/>
    </ligand>
</feature>
<name>A0A2M7T5Q0_9ACTN</name>
<dbReference type="PANTHER" id="PTHR22960">
    <property type="entry name" value="MOLYBDOPTERIN COFACTOR SYNTHESIS PROTEIN A"/>
    <property type="match status" value="1"/>
</dbReference>
<dbReference type="NCBIfam" id="TIGR02666">
    <property type="entry name" value="moaA"/>
    <property type="match status" value="1"/>
</dbReference>
<dbReference type="UniPathway" id="UPA00344"/>
<evidence type="ECO:0000259" key="13">
    <source>
        <dbReference type="PROSITE" id="PS51918"/>
    </source>
</evidence>
<dbReference type="InterPro" id="IPR013483">
    <property type="entry name" value="MoaA"/>
</dbReference>
<dbReference type="GO" id="GO:0006777">
    <property type="term" value="P:Mo-molybdopterin cofactor biosynthetic process"/>
    <property type="evidence" value="ECO:0007669"/>
    <property type="project" value="UniProtKB-UniRule"/>
</dbReference>
<dbReference type="SFLD" id="SFLDS00029">
    <property type="entry name" value="Radical_SAM"/>
    <property type="match status" value="1"/>
</dbReference>
<feature type="binding site" evidence="12">
    <location>
        <position position="269"/>
    </location>
    <ligand>
        <name>[4Fe-4S] cluster</name>
        <dbReference type="ChEBI" id="CHEBI:49883"/>
        <label>2</label>
        <note>4Fe-4S-substrate</note>
    </ligand>
</feature>
<evidence type="ECO:0000256" key="8">
    <source>
        <dbReference type="ARBA" id="ARBA00023134"/>
    </source>
</evidence>
<dbReference type="Pfam" id="PF04055">
    <property type="entry name" value="Radical_SAM"/>
    <property type="match status" value="1"/>
</dbReference>
<dbReference type="EC" id="4.1.99.22" evidence="1 12"/>
<evidence type="ECO:0000256" key="7">
    <source>
        <dbReference type="ARBA" id="ARBA00023014"/>
    </source>
</evidence>
<feature type="binding site" evidence="12">
    <location>
        <position position="191"/>
    </location>
    <ligand>
        <name>S-adenosyl-L-methionine</name>
        <dbReference type="ChEBI" id="CHEBI:59789"/>
    </ligand>
</feature>
<keyword evidence="9 12" id="KW-0501">Molybdenum cofactor biosynthesis</keyword>
<comment type="caution">
    <text evidence="14">The sequence shown here is derived from an EMBL/GenBank/DDBJ whole genome shotgun (WGS) entry which is preliminary data.</text>
</comment>
<dbReference type="InterPro" id="IPR007197">
    <property type="entry name" value="rSAM"/>
</dbReference>
<keyword evidence="3 12" id="KW-0949">S-adenosyl-L-methionine</keyword>
<accession>A0A2M7T5Q0</accession>
<keyword evidence="8 12" id="KW-0342">GTP-binding</keyword>
<feature type="binding site" evidence="12">
    <location>
        <position position="30"/>
    </location>
    <ligand>
        <name>[4Fe-4S] cluster</name>
        <dbReference type="ChEBI" id="CHEBI:49883"/>
        <label>1</label>
        <note>4Fe-4S-S-AdoMet</note>
    </ligand>
</feature>
<dbReference type="Pfam" id="PF06463">
    <property type="entry name" value="Mob_synth_C"/>
    <property type="match status" value="1"/>
</dbReference>
<feature type="binding site" evidence="12">
    <location>
        <begin position="257"/>
        <end position="259"/>
    </location>
    <ligand>
        <name>GTP</name>
        <dbReference type="ChEBI" id="CHEBI:37565"/>
    </ligand>
</feature>
<keyword evidence="4 12" id="KW-0479">Metal-binding</keyword>
<feature type="binding site" evidence="12">
    <location>
        <position position="255"/>
    </location>
    <ligand>
        <name>[4Fe-4S] cluster</name>
        <dbReference type="ChEBI" id="CHEBI:49883"/>
        <label>2</label>
        <note>4Fe-4S-substrate</note>
    </ligand>
</feature>
<evidence type="ECO:0000256" key="5">
    <source>
        <dbReference type="ARBA" id="ARBA00022741"/>
    </source>
</evidence>
<evidence type="ECO:0000256" key="12">
    <source>
        <dbReference type="HAMAP-Rule" id="MF_01225"/>
    </source>
</evidence>
<protein>
    <recommendedName>
        <fullName evidence="1 12">GTP 3',8-cyclase</fullName>
        <ecNumber evidence="1 12">4.1.99.22</ecNumber>
    </recommendedName>
    <alternativeName>
        <fullName evidence="12">Molybdenum cofactor biosynthesis protein A</fullName>
    </alternativeName>
</protein>
<comment type="catalytic activity">
    <reaction evidence="11 12">
        <text>GTP + AH2 + S-adenosyl-L-methionine = (8S)-3',8-cyclo-7,8-dihydroguanosine 5'-triphosphate + 5'-deoxyadenosine + L-methionine + A + H(+)</text>
        <dbReference type="Rhea" id="RHEA:49576"/>
        <dbReference type="ChEBI" id="CHEBI:13193"/>
        <dbReference type="ChEBI" id="CHEBI:15378"/>
        <dbReference type="ChEBI" id="CHEBI:17319"/>
        <dbReference type="ChEBI" id="CHEBI:17499"/>
        <dbReference type="ChEBI" id="CHEBI:37565"/>
        <dbReference type="ChEBI" id="CHEBI:57844"/>
        <dbReference type="ChEBI" id="CHEBI:59789"/>
        <dbReference type="ChEBI" id="CHEBI:131766"/>
        <dbReference type="EC" id="4.1.99.22"/>
    </reaction>
</comment>
<dbReference type="InterPro" id="IPR006638">
    <property type="entry name" value="Elp3/MiaA/NifB-like_rSAM"/>
</dbReference>
<dbReference type="SMART" id="SM00729">
    <property type="entry name" value="Elp3"/>
    <property type="match status" value="1"/>
</dbReference>
<dbReference type="CDD" id="cd21117">
    <property type="entry name" value="Twitch_MoaA"/>
    <property type="match status" value="1"/>
</dbReference>
<evidence type="ECO:0000256" key="11">
    <source>
        <dbReference type="ARBA" id="ARBA00048697"/>
    </source>
</evidence>
<evidence type="ECO:0000256" key="10">
    <source>
        <dbReference type="ARBA" id="ARBA00023239"/>
    </source>
</evidence>
<dbReference type="InterPro" id="IPR050105">
    <property type="entry name" value="MoCo_biosynth_MoaA/MoaC"/>
</dbReference>
<dbReference type="PROSITE" id="PS51918">
    <property type="entry name" value="RADICAL_SAM"/>
    <property type="match status" value="1"/>
</dbReference>
<feature type="binding site" evidence="12">
    <location>
        <position position="23"/>
    </location>
    <ligand>
        <name>[4Fe-4S] cluster</name>
        <dbReference type="ChEBI" id="CHEBI:49883"/>
        <label>1</label>
        <note>4Fe-4S-S-AdoMet</note>
    </ligand>
</feature>
<dbReference type="NCBIfam" id="NF001199">
    <property type="entry name" value="PRK00164.2-1"/>
    <property type="match status" value="1"/>
</dbReference>
<evidence type="ECO:0000256" key="9">
    <source>
        <dbReference type="ARBA" id="ARBA00023150"/>
    </source>
</evidence>
<evidence type="ECO:0000256" key="3">
    <source>
        <dbReference type="ARBA" id="ARBA00022691"/>
    </source>
</evidence>
<feature type="binding site" evidence="12">
    <location>
        <position position="158"/>
    </location>
    <ligand>
        <name>GTP</name>
        <dbReference type="ChEBI" id="CHEBI:37565"/>
    </ligand>
</feature>
<dbReference type="GO" id="GO:0046872">
    <property type="term" value="F:metal ion binding"/>
    <property type="evidence" value="ECO:0007669"/>
    <property type="project" value="UniProtKB-KW"/>
</dbReference>
<comment type="pathway">
    <text evidence="12">Cofactor biosynthesis; molybdopterin biosynthesis.</text>
</comment>
<dbReference type="PROSITE" id="PS01305">
    <property type="entry name" value="MOAA_NIFB_PQQE"/>
    <property type="match status" value="1"/>
</dbReference>
<dbReference type="AlphaFoldDB" id="A0A2M7T5Q0"/>
<evidence type="ECO:0000313" key="14">
    <source>
        <dbReference type="EMBL" id="PIZ34746.1"/>
    </source>
</evidence>
<keyword evidence="2 12" id="KW-0004">4Fe-4S</keyword>
<feature type="domain" description="Radical SAM core" evidence="13">
    <location>
        <begin position="7"/>
        <end position="229"/>
    </location>
</feature>
<dbReference type="SFLD" id="SFLDG01386">
    <property type="entry name" value="main_SPASM_domain-containing"/>
    <property type="match status" value="1"/>
</dbReference>
<feature type="binding site" evidence="12">
    <location>
        <position position="121"/>
    </location>
    <ligand>
        <name>S-adenosyl-L-methionine</name>
        <dbReference type="ChEBI" id="CHEBI:59789"/>
    </ligand>
</feature>
<proteinExistence type="inferred from homology"/>
<dbReference type="SFLD" id="SFLDG01383">
    <property type="entry name" value="cyclic_pyranopterin_phosphate"/>
    <property type="match status" value="1"/>
</dbReference>
<comment type="similarity">
    <text evidence="12">Belongs to the radical SAM superfamily. MoaA family.</text>
</comment>
<dbReference type="EMBL" id="PFNG01000269">
    <property type="protein sequence ID" value="PIZ34746.1"/>
    <property type="molecule type" value="Genomic_DNA"/>
</dbReference>
<feature type="binding site" evidence="12">
    <location>
        <position position="97"/>
    </location>
    <ligand>
        <name>GTP</name>
        <dbReference type="ChEBI" id="CHEBI:37565"/>
    </ligand>
</feature>
<dbReference type="InterPro" id="IPR013785">
    <property type="entry name" value="Aldolase_TIM"/>
</dbReference>
<comment type="function">
    <text evidence="12">Catalyzes the cyclization of GTP to (8S)-3',8-cyclo-7,8-dihydroguanosine 5'-triphosphate.</text>
</comment>
<keyword evidence="7 12" id="KW-0411">Iron-sulfur</keyword>
<evidence type="ECO:0000256" key="1">
    <source>
        <dbReference type="ARBA" id="ARBA00012167"/>
    </source>
</evidence>